<dbReference type="CDD" id="cd07302">
    <property type="entry name" value="CHD"/>
    <property type="match status" value="1"/>
</dbReference>
<feature type="compositionally biased region" description="Polar residues" evidence="15">
    <location>
        <begin position="1447"/>
        <end position="1456"/>
    </location>
</feature>
<dbReference type="SMART" id="SM00044">
    <property type="entry name" value="CYCc"/>
    <property type="match status" value="1"/>
</dbReference>
<evidence type="ECO:0000256" key="2">
    <source>
        <dbReference type="ARBA" id="ARBA00004479"/>
    </source>
</evidence>
<dbReference type="InterPro" id="IPR001828">
    <property type="entry name" value="ANF_lig-bd_rcpt"/>
</dbReference>
<keyword evidence="20" id="KW-1185">Reference proteome</keyword>
<keyword evidence="5" id="KW-0547">Nucleotide-binding</keyword>
<feature type="compositionally biased region" description="Low complexity" evidence="15">
    <location>
        <begin position="88"/>
        <end position="114"/>
    </location>
</feature>
<dbReference type="GO" id="GO:0004383">
    <property type="term" value="F:guanylate cyclase activity"/>
    <property type="evidence" value="ECO:0007669"/>
    <property type="project" value="UniProtKB-EC"/>
</dbReference>
<feature type="region of interest" description="Disordered" evidence="15">
    <location>
        <begin position="1260"/>
        <end position="1284"/>
    </location>
</feature>
<feature type="region of interest" description="Disordered" evidence="15">
    <location>
        <begin position="1408"/>
        <end position="1456"/>
    </location>
</feature>
<evidence type="ECO:0000256" key="3">
    <source>
        <dbReference type="ARBA" id="ARBA00012202"/>
    </source>
</evidence>
<name>A0AA36DJ49_9BILA</name>
<dbReference type="Gene3D" id="3.40.50.2300">
    <property type="match status" value="2"/>
</dbReference>
<dbReference type="FunFam" id="3.30.70.1230:FF:000044">
    <property type="entry name" value="Guanylate cyclase"/>
    <property type="match status" value="1"/>
</dbReference>
<comment type="subcellular location">
    <subcellularLocation>
        <location evidence="2">Membrane</location>
        <topology evidence="2">Single-pass type I membrane protein</topology>
    </subcellularLocation>
</comment>
<reference evidence="19" key="1">
    <citation type="submission" date="2023-06" db="EMBL/GenBank/DDBJ databases">
        <authorList>
            <person name="Delattre M."/>
        </authorList>
    </citation>
    <scope>NUCLEOTIDE SEQUENCE</scope>
    <source>
        <strain evidence="19">AF72</strain>
    </source>
</reference>
<comment type="similarity">
    <text evidence="12">Belongs to the adenylyl cyclase class-4/guanylyl cyclase family.</text>
</comment>
<evidence type="ECO:0000256" key="13">
    <source>
        <dbReference type="RuleBase" id="RU003431"/>
    </source>
</evidence>
<feature type="compositionally biased region" description="Basic residues" evidence="15">
    <location>
        <begin position="1272"/>
        <end position="1284"/>
    </location>
</feature>
<evidence type="ECO:0000259" key="17">
    <source>
        <dbReference type="PROSITE" id="PS50011"/>
    </source>
</evidence>
<feature type="compositionally biased region" description="Polar residues" evidence="15">
    <location>
        <begin position="1487"/>
        <end position="1500"/>
    </location>
</feature>
<gene>
    <name evidence="19" type="ORF">MSPICULIGERA_LOCUS25034</name>
</gene>
<dbReference type="InterPro" id="IPR001054">
    <property type="entry name" value="A/G_cyclase"/>
</dbReference>
<organism evidence="19 20">
    <name type="scientific">Mesorhabditis spiculigera</name>
    <dbReference type="NCBI Taxonomy" id="96644"/>
    <lineage>
        <taxon>Eukaryota</taxon>
        <taxon>Metazoa</taxon>
        <taxon>Ecdysozoa</taxon>
        <taxon>Nematoda</taxon>
        <taxon>Chromadorea</taxon>
        <taxon>Rhabditida</taxon>
        <taxon>Rhabditina</taxon>
        <taxon>Rhabditomorpha</taxon>
        <taxon>Rhabditoidea</taxon>
        <taxon>Rhabditidae</taxon>
        <taxon>Mesorhabditinae</taxon>
        <taxon>Mesorhabditis</taxon>
    </lineage>
</organism>
<keyword evidence="14" id="KW-0175">Coiled coil</keyword>
<protein>
    <recommendedName>
        <fullName evidence="3 13">Guanylate cyclase</fullName>
        <ecNumber evidence="3 13">4.6.1.2</ecNumber>
    </recommendedName>
</protein>
<evidence type="ECO:0000256" key="11">
    <source>
        <dbReference type="ARBA" id="ARBA00023293"/>
    </source>
</evidence>
<evidence type="ECO:0000313" key="19">
    <source>
        <dbReference type="EMBL" id="CAJ0587054.1"/>
    </source>
</evidence>
<evidence type="ECO:0000256" key="5">
    <source>
        <dbReference type="ARBA" id="ARBA00022741"/>
    </source>
</evidence>
<dbReference type="GO" id="GO:0004672">
    <property type="term" value="F:protein kinase activity"/>
    <property type="evidence" value="ECO:0007669"/>
    <property type="project" value="InterPro"/>
</dbReference>
<keyword evidence="4" id="KW-0812">Transmembrane</keyword>
<evidence type="ECO:0000256" key="14">
    <source>
        <dbReference type="SAM" id="Coils"/>
    </source>
</evidence>
<feature type="signal peptide" evidence="16">
    <location>
        <begin position="1"/>
        <end position="22"/>
    </location>
</feature>
<dbReference type="InterPro" id="IPR000719">
    <property type="entry name" value="Prot_kinase_dom"/>
</dbReference>
<dbReference type="GO" id="GO:0001653">
    <property type="term" value="F:peptide receptor activity"/>
    <property type="evidence" value="ECO:0007669"/>
    <property type="project" value="TreeGrafter"/>
</dbReference>
<evidence type="ECO:0000256" key="8">
    <source>
        <dbReference type="ARBA" id="ARBA00023170"/>
    </source>
</evidence>
<dbReference type="GO" id="GO:0035556">
    <property type="term" value="P:intracellular signal transduction"/>
    <property type="evidence" value="ECO:0007669"/>
    <property type="project" value="InterPro"/>
</dbReference>
<evidence type="ECO:0000256" key="10">
    <source>
        <dbReference type="ARBA" id="ARBA00023239"/>
    </source>
</evidence>
<accession>A0AA36DJ49</accession>
<dbReference type="InterPro" id="IPR028082">
    <property type="entry name" value="Peripla_BP_I"/>
</dbReference>
<keyword evidence="16" id="KW-0732">Signal</keyword>
<evidence type="ECO:0000256" key="15">
    <source>
        <dbReference type="SAM" id="MobiDB-lite"/>
    </source>
</evidence>
<feature type="coiled-coil region" evidence="14">
    <location>
        <begin position="926"/>
        <end position="964"/>
    </location>
</feature>
<evidence type="ECO:0000256" key="12">
    <source>
        <dbReference type="RuleBase" id="RU000405"/>
    </source>
</evidence>
<feature type="compositionally biased region" description="Low complexity" evidence="15">
    <location>
        <begin position="1512"/>
        <end position="1526"/>
    </location>
</feature>
<comment type="catalytic activity">
    <reaction evidence="1 13">
        <text>GTP = 3',5'-cyclic GMP + diphosphate</text>
        <dbReference type="Rhea" id="RHEA:13665"/>
        <dbReference type="ChEBI" id="CHEBI:33019"/>
        <dbReference type="ChEBI" id="CHEBI:37565"/>
        <dbReference type="ChEBI" id="CHEBI:57746"/>
        <dbReference type="EC" id="4.6.1.2"/>
    </reaction>
</comment>
<dbReference type="SUPFAM" id="SSF55073">
    <property type="entry name" value="Nucleotide cyclase"/>
    <property type="match status" value="1"/>
</dbReference>
<dbReference type="InterPro" id="IPR029787">
    <property type="entry name" value="Nucleotide_cyclase"/>
</dbReference>
<feature type="domain" description="Guanylate cyclase" evidence="18">
    <location>
        <begin position="989"/>
        <end position="1120"/>
    </location>
</feature>
<dbReference type="InterPro" id="IPR018297">
    <property type="entry name" value="A/G_cyclase_CS"/>
</dbReference>
<dbReference type="EC" id="4.6.1.2" evidence="3 13"/>
<feature type="non-terminal residue" evidence="19">
    <location>
        <position position="1"/>
    </location>
</feature>
<evidence type="ECO:0000313" key="20">
    <source>
        <dbReference type="Proteomes" id="UP001177023"/>
    </source>
</evidence>
<feature type="region of interest" description="Disordered" evidence="15">
    <location>
        <begin position="1343"/>
        <end position="1363"/>
    </location>
</feature>
<dbReference type="Proteomes" id="UP001177023">
    <property type="component" value="Unassembled WGS sequence"/>
</dbReference>
<keyword evidence="7" id="KW-0472">Membrane</keyword>
<dbReference type="Pfam" id="PF01094">
    <property type="entry name" value="ANF_receptor"/>
    <property type="match status" value="1"/>
</dbReference>
<feature type="compositionally biased region" description="Pro residues" evidence="15">
    <location>
        <begin position="45"/>
        <end position="56"/>
    </location>
</feature>
<dbReference type="InterPro" id="IPR001245">
    <property type="entry name" value="Ser-Thr/Tyr_kinase_cat_dom"/>
</dbReference>
<evidence type="ECO:0000256" key="16">
    <source>
        <dbReference type="SAM" id="SignalP"/>
    </source>
</evidence>
<dbReference type="SUPFAM" id="SSF56112">
    <property type="entry name" value="Protein kinase-like (PK-like)"/>
    <property type="match status" value="1"/>
</dbReference>
<dbReference type="InterPro" id="IPR011009">
    <property type="entry name" value="Kinase-like_dom_sf"/>
</dbReference>
<evidence type="ECO:0000256" key="4">
    <source>
        <dbReference type="ARBA" id="ARBA00022692"/>
    </source>
</evidence>
<dbReference type="GO" id="GO:0007168">
    <property type="term" value="P:receptor guanylyl cyclase signaling pathway"/>
    <property type="evidence" value="ECO:0007669"/>
    <property type="project" value="TreeGrafter"/>
</dbReference>
<evidence type="ECO:0000256" key="6">
    <source>
        <dbReference type="ARBA" id="ARBA00022989"/>
    </source>
</evidence>
<keyword evidence="6" id="KW-1133">Transmembrane helix</keyword>
<dbReference type="InterPro" id="IPR050401">
    <property type="entry name" value="Cyclic_nucleotide_synthase"/>
</dbReference>
<dbReference type="PROSITE" id="PS00452">
    <property type="entry name" value="GUANYLATE_CYCLASE_1"/>
    <property type="match status" value="1"/>
</dbReference>
<dbReference type="Gene3D" id="3.30.70.1230">
    <property type="entry name" value="Nucleotide cyclase"/>
    <property type="match status" value="1"/>
</dbReference>
<dbReference type="Gene3D" id="1.10.510.10">
    <property type="entry name" value="Transferase(Phosphotransferase) domain 1"/>
    <property type="match status" value="1"/>
</dbReference>
<dbReference type="Pfam" id="PF00211">
    <property type="entry name" value="Guanylate_cyc"/>
    <property type="match status" value="1"/>
</dbReference>
<dbReference type="Pfam" id="PF07714">
    <property type="entry name" value="PK_Tyr_Ser-Thr"/>
    <property type="match status" value="1"/>
</dbReference>
<evidence type="ECO:0000259" key="18">
    <source>
        <dbReference type="PROSITE" id="PS50125"/>
    </source>
</evidence>
<evidence type="ECO:0000256" key="7">
    <source>
        <dbReference type="ARBA" id="ARBA00023136"/>
    </source>
</evidence>
<evidence type="ECO:0000256" key="1">
    <source>
        <dbReference type="ARBA" id="ARBA00001436"/>
    </source>
</evidence>
<feature type="region of interest" description="Disordered" evidence="15">
    <location>
        <begin position="28"/>
        <end position="57"/>
    </location>
</feature>
<dbReference type="PANTHER" id="PTHR11920">
    <property type="entry name" value="GUANYLYL CYCLASE"/>
    <property type="match status" value="1"/>
</dbReference>
<feature type="compositionally biased region" description="Low complexity" evidence="15">
    <location>
        <begin position="1347"/>
        <end position="1360"/>
    </location>
</feature>
<dbReference type="PROSITE" id="PS50011">
    <property type="entry name" value="PROTEIN_KINASE_DOM"/>
    <property type="match status" value="1"/>
</dbReference>
<feature type="domain" description="Protein kinase" evidence="17">
    <location>
        <begin position="614"/>
        <end position="917"/>
    </location>
</feature>
<keyword evidence="8" id="KW-0675">Receptor</keyword>
<feature type="chain" id="PRO_5041434999" description="Guanylate cyclase" evidence="16">
    <location>
        <begin position="23"/>
        <end position="1544"/>
    </location>
</feature>
<keyword evidence="10 12" id="KW-0456">Lyase</keyword>
<keyword evidence="11 13" id="KW-0141">cGMP biosynthesis</keyword>
<dbReference type="PROSITE" id="PS50125">
    <property type="entry name" value="GUANYLATE_CYCLASE_2"/>
    <property type="match status" value="1"/>
</dbReference>
<sequence length="1544" mass="174502">MRGSSLLFLIFLQICYLGTTRGQAERAPIVGKLTPTDERPRPTSTTPPEPTLPPVPEGKKRILLSYLTAVSTIPPSLLESLIRGRGSASRASSQQDSAANDTSSSKDVSFRDSSTAIDSQENRSVQAWSRCFRTDFEGSVISGALRVAIEEINNDPTILPNHSLAYTFSNTCGDEKTSTQYFMQHWKMGARAFIGPEVNCRTEATMAAAQNLPIISYKCKDESVSDKRKFPTFARTVPAETEIVHSFIALLTEFGWKKFGIVHEEHAAHAELYQAIKAATEKLSTDYEITNVTMLATFNEITPQQELVSIVERMKFNTRIFVTFGNVRLFRTLLQIMGQQGLLKPGSEYMLIYLDPDYNWLNVYHAMNNHFLRNTMVEMNRSWGSDGQPGEDSEMLNYAHNVIAVIPTPVKLDTPHFKKFWKLAIDYLVEFGVHKSAMQNSIKANRFACYLYDAVWVYARALDAHIKASPNLAEPEADGQGIIRRILGSTYYSIQGFEMTFDNSGNAQGNYSILTWLPVKAMTKVNSTEYYPMDHALDVSGVFAKDENGLKALWNKDVIWNKHTVPRDEPECGFNNDKCNQPKKFSLFVVLVGVSSLIIGIIMFIRNTKYEKELKMIWKIDPKEIERIMHCNQSTTSLYVLDGRFPNDTCDEKRGSGLRGVALYRGNLCCIKEIRYRRKAREISRQLRIEMKAMRQLNHDNINAFMGIIVEPSSQAICIVREFCAKSSLMDILRNKDMKLDHLFITSFIEDLIKGMIYLHESDLRVHGNLKSTNCLITSRWALQVADFGLADLRDGQQWDSEDLFWESYLWTAPELLRMSELRNAVRGTQKGDVYSFGVILHEMLTRQGPFRLIDCPQYTAQEVVRRVFDGSGLRPSMEGIDCQNYVSDTIRACWAESPEARPDFKHQIRSRLKPLFAGIYKRNIMDHMMLMMERYQNQLELLVEERTAELRDEKRRSENLLQRMLPQSVAQQLLEGNNVVPESFPSVTIYFSDIVGFTNISGESTPMQVVTFLNKLYTLFDNIIKQYDVYKVETIGDAYMVVSGVPIYKSESYHAEHIATMALHLLAAVKNFTIPHRKEDTLKLRIGLHTGSCVAGVVGKTMPRYCLFGDTVNTASRMESSGEALKIHCSEQTAMVLSDVLGFVLEERGQMNIKGKGMMNTFFLKNREGYDFSDCCDQPVEEDRLAPEIFPRNSRTQRLNSTFALNNRDSQLSLSRETSFLKRLVDRATTRTPLHDSSAHYSNTNGGVVSMATSMSRVEEETPARNGPTIGRRKPFSRQSGTRKRTPMFDVDFAMRKRSSSLPDNEFIKMCQDESILSRCHQNNSTAPVSSASFGSHYISNGGGMSSTSSPSRSNYPSYKDVSTSVQRKNAVVQICENSAHSSLKRSLSMGDTVSIVGDLLMNGEVHDFSDSKPLIRPARQPRERKKESRKRHPSRDRSLSAMRKSLQNSLRESTPATSFTKILRRLTSSFMETPPYNDFGDVEENSPSPARSDASTNLVARPSPAPLDITPNSSTRSPNTTTTSQADETDEPLLPVRQQLVV</sequence>
<dbReference type="SUPFAM" id="SSF53822">
    <property type="entry name" value="Periplasmic binding protein-like I"/>
    <property type="match status" value="1"/>
</dbReference>
<keyword evidence="9" id="KW-0325">Glycoprotein</keyword>
<dbReference type="GO" id="GO:0005524">
    <property type="term" value="F:ATP binding"/>
    <property type="evidence" value="ECO:0007669"/>
    <property type="project" value="InterPro"/>
</dbReference>
<evidence type="ECO:0000256" key="9">
    <source>
        <dbReference type="ARBA" id="ARBA00023180"/>
    </source>
</evidence>
<proteinExistence type="inferred from homology"/>
<comment type="caution">
    <text evidence="19">The sequence shown here is derived from an EMBL/GenBank/DDBJ whole genome shotgun (WGS) entry which is preliminary data.</text>
</comment>
<feature type="region of interest" description="Disordered" evidence="15">
    <location>
        <begin position="1473"/>
        <end position="1544"/>
    </location>
</feature>
<dbReference type="GO" id="GO:0005886">
    <property type="term" value="C:plasma membrane"/>
    <property type="evidence" value="ECO:0007669"/>
    <property type="project" value="TreeGrafter"/>
</dbReference>
<dbReference type="PANTHER" id="PTHR11920:SF501">
    <property type="entry name" value="GUANYLATE CYCLASE 32E"/>
    <property type="match status" value="1"/>
</dbReference>
<dbReference type="EMBL" id="CATQJA010002709">
    <property type="protein sequence ID" value="CAJ0587054.1"/>
    <property type="molecule type" value="Genomic_DNA"/>
</dbReference>
<feature type="region of interest" description="Disordered" evidence="15">
    <location>
        <begin position="88"/>
        <end position="119"/>
    </location>
</feature>
<dbReference type="GO" id="GO:0004016">
    <property type="term" value="F:adenylate cyclase activity"/>
    <property type="evidence" value="ECO:0007669"/>
    <property type="project" value="TreeGrafter"/>
</dbReference>